<dbReference type="EMBL" id="JBHFFA010000003">
    <property type="protein sequence ID" value="KAL2635427.1"/>
    <property type="molecule type" value="Genomic_DNA"/>
</dbReference>
<name>A0ABD1Z0D6_9MARC</name>
<dbReference type="PANTHER" id="PTHR34418:SF3">
    <property type="entry name" value="NUCLEAR PORE COMPLEX PROTEIN NUP214"/>
    <property type="match status" value="1"/>
</dbReference>
<feature type="compositionally biased region" description="Polar residues" evidence="5">
    <location>
        <begin position="1074"/>
        <end position="1102"/>
    </location>
</feature>
<keyword evidence="2" id="KW-0813">Transport</keyword>
<feature type="compositionally biased region" description="Polar residues" evidence="5">
    <location>
        <begin position="958"/>
        <end position="979"/>
    </location>
</feature>
<feature type="compositionally biased region" description="Low complexity" evidence="5">
    <location>
        <begin position="1453"/>
        <end position="1478"/>
    </location>
</feature>
<gene>
    <name evidence="7" type="ORF">R1flu_006906</name>
</gene>
<evidence type="ECO:0000256" key="2">
    <source>
        <dbReference type="ARBA" id="ARBA00022448"/>
    </source>
</evidence>
<evidence type="ECO:0000313" key="7">
    <source>
        <dbReference type="EMBL" id="KAL2635427.1"/>
    </source>
</evidence>
<feature type="region of interest" description="Disordered" evidence="5">
    <location>
        <begin position="1281"/>
        <end position="1312"/>
    </location>
</feature>
<sequence>METKEVELKKVDDFMFKRIGVDVPMLPDSESFSPDHLPIQALAVSSRFGYCIYANPQGFSVAKTTELIEMATSLKDTSKPRQTAQEKDIVAVAGDSIRVVCLSNDELTLCVCSEKTLRFYDMPTLVQKRDTSTFEVREVSSAEDTFAREFSWSPSDTDAYLLVTSDKKLLVGRLGSVPEAKVENGVLAASWSQNGQHIAYVSENRQLSIASSSFGKSFSFDLPAHLSEEDTDFDMNVDAIRWVRPDSIMIGYVSINSEGEEDGYPLFVLTSQSGDLTEEQSEHLGLVFYQLFPSVDPFVTPSGSGPYMLLDYFKPWEVVVAASRKSIDDHIVLVGWLPENGKDEAYSLELGNDLWLPRIELQESGDDNALVGLAIDRSTVQIQLTDPRDDSGESKLPPCPVLICVTLEGKLSFFSFASLEPKRQLPNLVSAPSGHPESKRSAALSVQPIEAMGEISLPSNRALDDSKRQPAAIQANSPLKREEEKPIQLDSFSMKSKEEGKGSASTLLDGFPKPATSFQLGPVPEPESSKLGLISGASKSGPFPKADGPKLGIASGSPEKGEETVASSLQFPFRPFQDASKTGPSTRALSAPPAFSFNESIRSTSLAPFPKGSEDVSAARPVSLQAQKTSPFIGAAPSFSFNSASSGKSFQAGTSAVTFGGASVPSKIVSSGPVIQPQSASSQVMRSSQTVANFSQRVSTPQKAVTGLQSWPGKDQQPQGRPTGVSDMEAAFISELEKVRRMAEQVDQFMSYIEGRATTGRLENNATFTRQSLEELEQGIHLLSENCKAHRKQLTLEKQNVEDLRDENLRVDAWRIYAKSLMEQKNDSRHQELWTLQKLHPELEMKRKRVLKADQDLKLKIAEMEKHLHSLELKQWQADNARRRPNKPVRNPGLFQSVQNLYNTVNTQMAVAEELSLSLAQQMEALNINWSSAAKEVKTSTAASILKAVGAQPDDVRNSPSLETNGQSPVSKQRLSYSPTLKGASVGSPTRQVPDLFVNMQESTRRRRDSMDATWVESVAPKTTIKRPVHLKPGQGFASGGSSLPATMQGNGIVSDVPVRESGLQPRHIRQVQRTRMATQSPNLSLSPQGSEDSISFPSSRRMGTSIPQWPFVLQEQQRRPSPTPPSGDFGAVNATKFGSGSSVASVETKEILFKWANTSSSSFKVTSGVPPESFAPSGKQGALSTFEGSSLFRASSASSTSGAKQSFFGNIEETAGNAVAGPATKPRLQGAFDGATSDIMGKGAGYMEGTLQTSKSGTYVSAGSQIDISRRDNNQNFAVSSTAGSTPLVPGPALGPALTGPKPAFPTASVLRGSTPGSGAFTSSQSVQSVEKSVAAKPESPAGRTIREDESQATLKQSTLTSFSAPVPQKAKVSEDKEPAKQSLLTSGLSGKSIFDFGSKAASGVLGGSPSPVTVSSSPGFTFATASAPSTQSQVSKSLFAPVINTPVQTSSSATVSSLSVTPSSAPTPGAATITTTLPSSTAVDKSDLKAPTPTVPSPAVQGSTSTSSNLFPFPSAATGFKSEIGAASTGVQASTISGITSDAGKSFLASTSSAPTTTQSAVTPFSTSSISTTAQTAPSAAFTSVPSQTAASPFASPSNSGFTAVGAQPASPFGQSSMWSSSGQQGFTFPSSSSMASAPSVTPAGLVDNSIEEDMEEEASAGTSMVSLGGFGGFGGLGLGGSDTPAQNQKTSPFGGSLFGTSPAPTLSPPSGGLFRPAAFSLPAAQSSSTQQTGGSSFGSGFGSPGFSQNLFSPIDANKPFGSPSQSSPGGFGQPAQLGPGQQALGSALGSFGQTRQMGFGAPSIGAQGGFGAAPQGGGFASAATGGGFAGAASGGGFASAATGGGFASAATGGGFAGAASGGGFAGLGAGGGFGNSGGGFQGFAGNQAAQPFGGGVQASLFTQMRK</sequence>
<reference evidence="7 8" key="1">
    <citation type="submission" date="2024-09" db="EMBL/GenBank/DDBJ databases">
        <title>Chromosome-scale assembly of Riccia fluitans.</title>
        <authorList>
            <person name="Paukszto L."/>
            <person name="Sawicki J."/>
            <person name="Karawczyk K."/>
            <person name="Piernik-Szablinska J."/>
            <person name="Szczecinska M."/>
            <person name="Mazdziarz M."/>
        </authorList>
    </citation>
    <scope>NUCLEOTIDE SEQUENCE [LARGE SCALE GENOMIC DNA]</scope>
    <source>
        <strain evidence="7">Rf_01</strain>
        <tissue evidence="7">Aerial parts of the thallus</tissue>
    </source>
</reference>
<feature type="region of interest" description="Disordered" evidence="5">
    <location>
        <begin position="1453"/>
        <end position="1508"/>
    </location>
</feature>
<dbReference type="PANTHER" id="PTHR34418">
    <property type="entry name" value="NUCLEAR PORE COMPLEX PROTEIN NUP214 ISOFORM X1"/>
    <property type="match status" value="1"/>
</dbReference>
<feature type="compositionally biased region" description="Low complexity" evidence="5">
    <location>
        <begin position="1616"/>
        <end position="1646"/>
    </location>
</feature>
<dbReference type="GO" id="GO:0005634">
    <property type="term" value="C:nucleus"/>
    <property type="evidence" value="ECO:0007669"/>
    <property type="project" value="UniProtKB-SubCell"/>
</dbReference>
<evidence type="ECO:0000256" key="3">
    <source>
        <dbReference type="ARBA" id="ARBA00023242"/>
    </source>
</evidence>
<feature type="compositionally biased region" description="Low complexity" evidence="5">
    <location>
        <begin position="1728"/>
        <end position="1737"/>
    </location>
</feature>
<comment type="subcellular location">
    <subcellularLocation>
        <location evidence="1">Nucleus</location>
    </subcellularLocation>
</comment>
<feature type="compositionally biased region" description="Low complexity" evidence="5">
    <location>
        <begin position="1762"/>
        <end position="1790"/>
    </location>
</feature>
<dbReference type="Gene3D" id="2.130.10.10">
    <property type="entry name" value="YVTN repeat-like/Quinoprotein amine dehydrogenase"/>
    <property type="match status" value="1"/>
</dbReference>
<keyword evidence="3" id="KW-0539">Nucleus</keyword>
<proteinExistence type="predicted"/>
<dbReference type="InterPro" id="IPR015943">
    <property type="entry name" value="WD40/YVTN_repeat-like_dom_sf"/>
</dbReference>
<feature type="region of interest" description="Disordered" evidence="5">
    <location>
        <begin position="1615"/>
        <end position="1647"/>
    </location>
</feature>
<feature type="compositionally biased region" description="Low complexity" evidence="5">
    <location>
        <begin position="1288"/>
        <end position="1303"/>
    </location>
</feature>
<dbReference type="InterPro" id="IPR044694">
    <property type="entry name" value="NUP214"/>
</dbReference>
<protein>
    <recommendedName>
        <fullName evidence="6">Nucleoporin Nup159/Nup146 N-terminal domain-containing protein</fullName>
    </recommendedName>
</protein>
<dbReference type="SUPFAM" id="SSF117289">
    <property type="entry name" value="Nucleoporin domain"/>
    <property type="match status" value="1"/>
</dbReference>
<keyword evidence="4" id="KW-0175">Coiled coil</keyword>
<feature type="region of interest" description="Disordered" evidence="5">
    <location>
        <begin position="1681"/>
        <end position="1790"/>
    </location>
</feature>
<evidence type="ECO:0000256" key="4">
    <source>
        <dbReference type="SAM" id="Coils"/>
    </source>
</evidence>
<feature type="domain" description="Nucleoporin Nup159/Nup146 N-terminal" evidence="6">
    <location>
        <begin position="39"/>
        <end position="261"/>
    </location>
</feature>
<organism evidence="7 8">
    <name type="scientific">Riccia fluitans</name>
    <dbReference type="NCBI Taxonomy" id="41844"/>
    <lineage>
        <taxon>Eukaryota</taxon>
        <taxon>Viridiplantae</taxon>
        <taxon>Streptophyta</taxon>
        <taxon>Embryophyta</taxon>
        <taxon>Marchantiophyta</taxon>
        <taxon>Marchantiopsida</taxon>
        <taxon>Marchantiidae</taxon>
        <taxon>Marchantiales</taxon>
        <taxon>Ricciaceae</taxon>
        <taxon>Riccia</taxon>
    </lineage>
</organism>
<evidence type="ECO:0000256" key="5">
    <source>
        <dbReference type="SAM" id="MobiDB-lite"/>
    </source>
</evidence>
<feature type="region of interest" description="Disordered" evidence="5">
    <location>
        <begin position="1029"/>
        <end position="1051"/>
    </location>
</feature>
<dbReference type="InterPro" id="IPR039462">
    <property type="entry name" value="Nup159/Nup146_N"/>
</dbReference>
<evidence type="ECO:0000313" key="8">
    <source>
        <dbReference type="Proteomes" id="UP001605036"/>
    </source>
</evidence>
<dbReference type="Pfam" id="PF16755">
    <property type="entry name" value="Beta-prop_NUP159_NUP214"/>
    <property type="match status" value="1"/>
</dbReference>
<feature type="compositionally biased region" description="Polar residues" evidence="5">
    <location>
        <begin position="1353"/>
        <end position="1365"/>
    </location>
</feature>
<feature type="region of interest" description="Disordered" evidence="5">
    <location>
        <begin position="459"/>
        <end position="517"/>
    </location>
</feature>
<evidence type="ECO:0000256" key="1">
    <source>
        <dbReference type="ARBA" id="ARBA00004123"/>
    </source>
</evidence>
<feature type="region of interest" description="Disordered" evidence="5">
    <location>
        <begin position="951"/>
        <end position="992"/>
    </location>
</feature>
<accession>A0ABD1Z0D6</accession>
<keyword evidence="8" id="KW-1185">Reference proteome</keyword>
<feature type="coiled-coil region" evidence="4">
    <location>
        <begin position="773"/>
        <end position="807"/>
    </location>
</feature>
<feature type="region of interest" description="Disordered" evidence="5">
    <location>
        <begin position="1071"/>
        <end position="1102"/>
    </location>
</feature>
<dbReference type="Proteomes" id="UP001605036">
    <property type="component" value="Unassembled WGS sequence"/>
</dbReference>
<comment type="caution">
    <text evidence="7">The sequence shown here is derived from an EMBL/GenBank/DDBJ whole genome shotgun (WGS) entry which is preliminary data.</text>
</comment>
<feature type="region of interest" description="Disordered" evidence="5">
    <location>
        <begin position="1334"/>
        <end position="1385"/>
    </location>
</feature>
<feature type="compositionally biased region" description="Polar residues" evidence="5">
    <location>
        <begin position="1686"/>
        <end position="1707"/>
    </location>
</feature>
<evidence type="ECO:0000259" key="6">
    <source>
        <dbReference type="Pfam" id="PF16755"/>
    </source>
</evidence>
<feature type="compositionally biased region" description="Polar residues" evidence="5">
    <location>
        <begin position="1040"/>
        <end position="1051"/>
    </location>
</feature>